<protein>
    <submittedName>
        <fullName evidence="2">GNAT family N-acetyltransferase</fullName>
    </submittedName>
</protein>
<name>A0A4U0RU74_9ACTN</name>
<keyword evidence="3" id="KW-1185">Reference proteome</keyword>
<dbReference type="SUPFAM" id="SSF55729">
    <property type="entry name" value="Acyl-CoA N-acyltransferases (Nat)"/>
    <property type="match status" value="1"/>
</dbReference>
<keyword evidence="2" id="KW-0808">Transferase</keyword>
<evidence type="ECO:0000259" key="1">
    <source>
        <dbReference type="PROSITE" id="PS51186"/>
    </source>
</evidence>
<dbReference type="AlphaFoldDB" id="A0A4U0RU74"/>
<dbReference type="InterPro" id="IPR016181">
    <property type="entry name" value="Acyl_CoA_acyltransferase"/>
</dbReference>
<sequence length="185" mass="20698">MPCQDGRMSNDRRVAFEHVVTERLELHAVSMADLAPLFTINNDPATWVHAPEGRHTTADRTRVWIERAAARWRTDGLSYWSVRLRADGSTIGVGGVQRHADGNWNLYYRLAPAQWGCGYATELSRAAVDAAVAMDPEAPVVAWILDQNVPSRKVAERLGFKNYGERLDANDGVWRLAYADRPLPA</sequence>
<dbReference type="OrthoDB" id="3533156at2"/>
<gene>
    <name evidence="2" type="ORF">FCI23_47265</name>
</gene>
<dbReference type="PROSITE" id="PS51186">
    <property type="entry name" value="GNAT"/>
    <property type="match status" value="1"/>
</dbReference>
<dbReference type="Proteomes" id="UP000305778">
    <property type="component" value="Unassembled WGS sequence"/>
</dbReference>
<dbReference type="Gene3D" id="3.40.630.30">
    <property type="match status" value="1"/>
</dbReference>
<dbReference type="EMBL" id="SUMC01000119">
    <property type="protein sequence ID" value="TJZ99017.1"/>
    <property type="molecule type" value="Genomic_DNA"/>
</dbReference>
<dbReference type="PANTHER" id="PTHR43792:SF1">
    <property type="entry name" value="N-ACETYLTRANSFERASE DOMAIN-CONTAINING PROTEIN"/>
    <property type="match status" value="1"/>
</dbReference>
<dbReference type="InterPro" id="IPR051531">
    <property type="entry name" value="N-acetyltransferase"/>
</dbReference>
<comment type="caution">
    <text evidence="2">The sequence shown here is derived from an EMBL/GenBank/DDBJ whole genome shotgun (WGS) entry which is preliminary data.</text>
</comment>
<evidence type="ECO:0000313" key="2">
    <source>
        <dbReference type="EMBL" id="TJZ99017.1"/>
    </source>
</evidence>
<organism evidence="2 3">
    <name type="scientific">Actinacidiphila oryziradicis</name>
    <dbReference type="NCBI Taxonomy" id="2571141"/>
    <lineage>
        <taxon>Bacteria</taxon>
        <taxon>Bacillati</taxon>
        <taxon>Actinomycetota</taxon>
        <taxon>Actinomycetes</taxon>
        <taxon>Kitasatosporales</taxon>
        <taxon>Streptomycetaceae</taxon>
        <taxon>Actinacidiphila</taxon>
    </lineage>
</organism>
<dbReference type="Pfam" id="PF13302">
    <property type="entry name" value="Acetyltransf_3"/>
    <property type="match status" value="1"/>
</dbReference>
<reference evidence="2 3" key="1">
    <citation type="submission" date="2019-04" db="EMBL/GenBank/DDBJ databases">
        <title>Streptomyces oryziradicis sp. nov., a novel actinomycete isolated from rhizosphere soil of rice (Oryza sativa L.).</title>
        <authorList>
            <person name="Li C."/>
        </authorList>
    </citation>
    <scope>NUCLEOTIDE SEQUENCE [LARGE SCALE GENOMIC DNA]</scope>
    <source>
        <strain evidence="2 3">NEAU-C40</strain>
    </source>
</reference>
<feature type="domain" description="N-acetyltransferase" evidence="1">
    <location>
        <begin position="24"/>
        <end position="180"/>
    </location>
</feature>
<dbReference type="PANTHER" id="PTHR43792">
    <property type="entry name" value="GNAT FAMILY, PUTATIVE (AFU_ORTHOLOGUE AFUA_3G00765)-RELATED-RELATED"/>
    <property type="match status" value="1"/>
</dbReference>
<accession>A0A4U0RU74</accession>
<evidence type="ECO:0000313" key="3">
    <source>
        <dbReference type="Proteomes" id="UP000305778"/>
    </source>
</evidence>
<dbReference type="GO" id="GO:0016747">
    <property type="term" value="F:acyltransferase activity, transferring groups other than amino-acyl groups"/>
    <property type="evidence" value="ECO:0007669"/>
    <property type="project" value="InterPro"/>
</dbReference>
<proteinExistence type="predicted"/>
<dbReference type="InterPro" id="IPR000182">
    <property type="entry name" value="GNAT_dom"/>
</dbReference>